<evidence type="ECO:0000256" key="4">
    <source>
        <dbReference type="ARBA" id="ARBA00022840"/>
    </source>
</evidence>
<evidence type="ECO:0000256" key="2">
    <source>
        <dbReference type="ARBA" id="ARBA00022553"/>
    </source>
</evidence>
<dbReference type="InterPro" id="IPR029030">
    <property type="entry name" value="Caspase-like_dom_sf"/>
</dbReference>
<dbReference type="PROSITE" id="PS01036">
    <property type="entry name" value="HSP70_3"/>
    <property type="match status" value="1"/>
</dbReference>
<dbReference type="Proteomes" id="UP001589810">
    <property type="component" value="Unassembled WGS sequence"/>
</dbReference>
<evidence type="ECO:0000259" key="8">
    <source>
        <dbReference type="Pfam" id="PF00656"/>
    </source>
</evidence>
<dbReference type="SUPFAM" id="SSF53067">
    <property type="entry name" value="Actin-like ATPase domain"/>
    <property type="match status" value="2"/>
</dbReference>
<dbReference type="CDD" id="cd10234">
    <property type="entry name" value="ASKHA_NBD_HSP70_DnaK-like"/>
    <property type="match status" value="1"/>
</dbReference>
<dbReference type="Pfam" id="PF00012">
    <property type="entry name" value="HSP70"/>
    <property type="match status" value="1"/>
</dbReference>
<comment type="caution">
    <text evidence="9">The sequence shown here is derived from an EMBL/GenBank/DDBJ whole genome shotgun (WGS) entry which is preliminary data.</text>
</comment>
<dbReference type="InterPro" id="IPR029047">
    <property type="entry name" value="HSP70_peptide-bd_sf"/>
</dbReference>
<evidence type="ECO:0000313" key="9">
    <source>
        <dbReference type="EMBL" id="MFC0543563.1"/>
    </source>
</evidence>
<evidence type="ECO:0000313" key="10">
    <source>
        <dbReference type="Proteomes" id="UP001589810"/>
    </source>
</evidence>
<dbReference type="InterPro" id="IPR013126">
    <property type="entry name" value="Hsp_70_fam"/>
</dbReference>
<dbReference type="EMBL" id="JBHLUD010000006">
    <property type="protein sequence ID" value="MFC0543563.1"/>
    <property type="molecule type" value="Genomic_DNA"/>
</dbReference>
<dbReference type="InterPro" id="IPR016024">
    <property type="entry name" value="ARM-type_fold"/>
</dbReference>
<dbReference type="Gene3D" id="3.40.50.1460">
    <property type="match status" value="1"/>
</dbReference>
<organism evidence="9 10">
    <name type="scientific">Kutzneria chonburiensis</name>
    <dbReference type="NCBI Taxonomy" id="1483604"/>
    <lineage>
        <taxon>Bacteria</taxon>
        <taxon>Bacillati</taxon>
        <taxon>Actinomycetota</taxon>
        <taxon>Actinomycetes</taxon>
        <taxon>Pseudonocardiales</taxon>
        <taxon>Pseudonocardiaceae</taxon>
        <taxon>Kutzneria</taxon>
    </lineage>
</organism>
<evidence type="ECO:0000256" key="1">
    <source>
        <dbReference type="ARBA" id="ARBA00007381"/>
    </source>
</evidence>
<evidence type="ECO:0000256" key="3">
    <source>
        <dbReference type="ARBA" id="ARBA00022741"/>
    </source>
</evidence>
<evidence type="ECO:0000256" key="6">
    <source>
        <dbReference type="ARBA" id="ARBA00023186"/>
    </source>
</evidence>
<evidence type="ECO:0000256" key="7">
    <source>
        <dbReference type="SAM" id="MobiDB-lite"/>
    </source>
</evidence>
<keyword evidence="5" id="KW-0346">Stress response</keyword>
<dbReference type="SUPFAM" id="SSF100920">
    <property type="entry name" value="Heat shock protein 70kD (HSP70), peptide-binding domain"/>
    <property type="match status" value="1"/>
</dbReference>
<dbReference type="Gene3D" id="3.90.640.10">
    <property type="entry name" value="Actin, Chain A, domain 4"/>
    <property type="match status" value="1"/>
</dbReference>
<gene>
    <name evidence="9" type="primary">dnaK</name>
    <name evidence="9" type="ORF">ACFFH7_18825</name>
</gene>
<reference evidence="9 10" key="1">
    <citation type="submission" date="2024-09" db="EMBL/GenBank/DDBJ databases">
        <authorList>
            <person name="Sun Q."/>
            <person name="Mori K."/>
        </authorList>
    </citation>
    <scope>NUCLEOTIDE SEQUENCE [LARGE SCALE GENOMIC DNA]</scope>
    <source>
        <strain evidence="9 10">TBRC 1432</strain>
    </source>
</reference>
<dbReference type="InterPro" id="IPR043129">
    <property type="entry name" value="ATPase_NBD"/>
</dbReference>
<feature type="domain" description="Peptidase C14 caspase" evidence="8">
    <location>
        <begin position="18"/>
        <end position="208"/>
    </location>
</feature>
<keyword evidence="10" id="KW-1185">Reference proteome</keyword>
<accession>A0ABV6MTB5</accession>
<comment type="similarity">
    <text evidence="1">Belongs to the heat shock protein 70 family.</text>
</comment>
<keyword evidence="2" id="KW-0597">Phosphoprotein</keyword>
<keyword evidence="3" id="KW-0547">Nucleotide-binding</keyword>
<dbReference type="InterPro" id="IPR018181">
    <property type="entry name" value="Heat_shock_70_CS"/>
</dbReference>
<sequence length="937" mass="101186">MIHETPPSGERLPDLARSRAVLIGVARYRDDHLHDLLGALGNVQDLADRLGDERTGSFRRDSVTTIPDPEHAGLLGEMVAAEARQAQDTFLVYYAGHGLLDAQGRLYLGLTTTNSESVYYSAMPFDYIREAFLNSPARNRILILDCCFSGRAIEAMSDRDSVVSGQIEISGVYTLTSAPANQPAIAPDGARHTAFTGELLRLLNHGVATGSELITLEQIYIHLLAALTAGGLPKPQRRGTGTSDLLALARNPAWHAPSTEDEHGALPVNVMRLLEDHDQRIRRGAVDLLAVLADDPNYADQAFTTLTHLTDDDSRMVSAAAQAALRNLEAAKQAARREPEPARVGPPPAEPAVAPTSRLSVGMSFGTTSSAISVLRDGKPIVVPNAEGQRTTPSVVSFARNGDVLVGESARRAAVTNVDRTIRSVKHHLGTSWRMRIDEKTYTAQEIAARVLMKLKRDAEAFLGQAITDVVATVPAHFGDAQRLATLEAGRIAGLNIQRILNEPTAAALSYGLTRGEPEHTIIVFDLGGGTFDVSLIEIGDGVVEVRATSGDTTLGGEQFDRRIVEWLVQRFKAATGVDLSRDPAATQRLMDAAEKAKIELSSINSTTITLPYISTDNAGNPLFLDETLSRAEFQRITADLLDRTRPLFRRVIEDAELSIGDIDHVVLAGGATRMPAVAELVRQLTGGREPYRGLDRDEAVAMGAALQAGVMMGEIKDVLPLDVTPLSLGIETKGGVFTKLIERNTTLPCKRTEVFTTADDNQPSVLIHVFQGEREIAVHNKKLGEFELRGIAPAPRGVPQIEVTFDIDQSGIVHVHAKDLGTGKEQSITITGGSALPVADIDRMVAEAETYAEQDRVRRDETEARLAAESLIYKSEQLVTDNAAALPLSVRQEVHRAVEATRKALDANSPSALQRAVGELTSAVHKASTALYQQRS</sequence>
<dbReference type="Pfam" id="PF00656">
    <property type="entry name" value="Peptidase_C14"/>
    <property type="match status" value="1"/>
</dbReference>
<dbReference type="NCBIfam" id="NF047832">
    <property type="entry name" value="caspase_w_EACC1"/>
    <property type="match status" value="1"/>
</dbReference>
<protein>
    <submittedName>
        <fullName evidence="9">Molecular chaperone DnaK</fullName>
    </submittedName>
</protein>
<dbReference type="InterPro" id="IPR029048">
    <property type="entry name" value="HSP70_C_sf"/>
</dbReference>
<dbReference type="NCBIfam" id="NF001413">
    <property type="entry name" value="PRK00290.1"/>
    <property type="match status" value="1"/>
</dbReference>
<dbReference type="RefSeq" id="WP_273940111.1">
    <property type="nucleotide sequence ID" value="NZ_CP097263.1"/>
</dbReference>
<dbReference type="PROSITE" id="PS00329">
    <property type="entry name" value="HSP70_2"/>
    <property type="match status" value="1"/>
</dbReference>
<dbReference type="PRINTS" id="PR00301">
    <property type="entry name" value="HEATSHOCK70"/>
</dbReference>
<dbReference type="SUPFAM" id="SSF48371">
    <property type="entry name" value="ARM repeat"/>
    <property type="match status" value="1"/>
</dbReference>
<dbReference type="InterPro" id="IPR011600">
    <property type="entry name" value="Pept_C14_caspase"/>
</dbReference>
<name>A0ABV6MTB5_9PSEU</name>
<dbReference type="PANTHER" id="PTHR19375">
    <property type="entry name" value="HEAT SHOCK PROTEIN 70KDA"/>
    <property type="match status" value="1"/>
</dbReference>
<keyword evidence="6" id="KW-0143">Chaperone</keyword>
<keyword evidence="4" id="KW-0067">ATP-binding</keyword>
<feature type="region of interest" description="Disordered" evidence="7">
    <location>
        <begin position="332"/>
        <end position="353"/>
    </location>
</feature>
<dbReference type="Gene3D" id="2.60.34.10">
    <property type="entry name" value="Substrate Binding Domain Of DNAk, Chain A, domain 1"/>
    <property type="match status" value="1"/>
</dbReference>
<evidence type="ECO:0000256" key="5">
    <source>
        <dbReference type="ARBA" id="ARBA00023016"/>
    </source>
</evidence>
<dbReference type="SUPFAM" id="SSF52129">
    <property type="entry name" value="Caspase-like"/>
    <property type="match status" value="1"/>
</dbReference>
<dbReference type="Gene3D" id="1.20.1270.10">
    <property type="match status" value="1"/>
</dbReference>
<proteinExistence type="inferred from homology"/>
<dbReference type="Gene3D" id="3.30.420.40">
    <property type="match status" value="2"/>
</dbReference>